<proteinExistence type="predicted"/>
<dbReference type="Pfam" id="PF04072">
    <property type="entry name" value="LCM"/>
    <property type="match status" value="1"/>
</dbReference>
<dbReference type="PANTHER" id="PTHR43619">
    <property type="entry name" value="S-ADENOSYL-L-METHIONINE-DEPENDENT METHYLTRANSFERASE YKTD-RELATED"/>
    <property type="match status" value="1"/>
</dbReference>
<dbReference type="InterPro" id="IPR007213">
    <property type="entry name" value="Ppm1/Ppm2/Tcmp"/>
</dbReference>
<dbReference type="SUPFAM" id="SSF53335">
    <property type="entry name" value="S-adenosyl-L-methionine-dependent methyltransferases"/>
    <property type="match status" value="1"/>
</dbReference>
<organism evidence="3 4">
    <name type="scientific">Symbiochloris irregularis</name>
    <dbReference type="NCBI Taxonomy" id="706552"/>
    <lineage>
        <taxon>Eukaryota</taxon>
        <taxon>Viridiplantae</taxon>
        <taxon>Chlorophyta</taxon>
        <taxon>core chlorophytes</taxon>
        <taxon>Trebouxiophyceae</taxon>
        <taxon>Trebouxiales</taxon>
        <taxon>Trebouxiaceae</taxon>
        <taxon>Symbiochloris</taxon>
    </lineage>
</organism>
<evidence type="ECO:0000313" key="3">
    <source>
        <dbReference type="EMBL" id="KAK9805059.1"/>
    </source>
</evidence>
<protein>
    <recommendedName>
        <fullName evidence="5">S-adenosyl-L-methionine-dependent methyltransferase</fullName>
    </recommendedName>
</protein>
<evidence type="ECO:0008006" key="5">
    <source>
        <dbReference type="Google" id="ProtNLM"/>
    </source>
</evidence>
<dbReference type="InterPro" id="IPR029063">
    <property type="entry name" value="SAM-dependent_MTases_sf"/>
</dbReference>
<keyword evidence="4" id="KW-1185">Reference proteome</keyword>
<accession>A0AAW1P433</accession>
<comment type="caution">
    <text evidence="3">The sequence shown here is derived from an EMBL/GenBank/DDBJ whole genome shotgun (WGS) entry which is preliminary data.</text>
</comment>
<keyword evidence="1" id="KW-0489">Methyltransferase</keyword>
<dbReference type="Proteomes" id="UP001465755">
    <property type="component" value="Unassembled WGS sequence"/>
</dbReference>
<keyword evidence="2" id="KW-0808">Transferase</keyword>
<sequence length="271" mass="29864">MASTPTLNTEEGRVVDDELSKFVSYTARLVAVLRALETEEPDAVLKDPLADVFAGPQALDYGRTLLREHPERSTQIIMGLPPAALGRKRRIGGGVVVMLGAGLDARPWRLPLPEGVRWYEIDHAEIHRVKHKALQANEGLLGYLSTDAVRKLLTEASQACKPGSVLTADILTDEAIAEHSEKHMLKNIREHFKRGWGAPMPIEKFEAFMGECGWKVVKIIGDLIDAAPIVVPGSEYNMPPRPEGRKYQYMLGIYVSVPLVPHTSSQRSAAS</sequence>
<dbReference type="PANTHER" id="PTHR43619:SF2">
    <property type="entry name" value="S-ADENOSYL-L-METHIONINE-DEPENDENT METHYLTRANSFERASES SUPERFAMILY PROTEIN"/>
    <property type="match status" value="1"/>
</dbReference>
<dbReference type="EMBL" id="JALJOQ010000046">
    <property type="protein sequence ID" value="KAK9805059.1"/>
    <property type="molecule type" value="Genomic_DNA"/>
</dbReference>
<gene>
    <name evidence="3" type="ORF">WJX73_008827</name>
</gene>
<reference evidence="3 4" key="1">
    <citation type="journal article" date="2024" name="Nat. Commun.">
        <title>Phylogenomics reveals the evolutionary origins of lichenization in chlorophyte algae.</title>
        <authorList>
            <person name="Puginier C."/>
            <person name="Libourel C."/>
            <person name="Otte J."/>
            <person name="Skaloud P."/>
            <person name="Haon M."/>
            <person name="Grisel S."/>
            <person name="Petersen M."/>
            <person name="Berrin J.G."/>
            <person name="Delaux P.M."/>
            <person name="Dal Grande F."/>
            <person name="Keller J."/>
        </authorList>
    </citation>
    <scope>NUCLEOTIDE SEQUENCE [LARGE SCALE GENOMIC DNA]</scope>
    <source>
        <strain evidence="3 4">SAG 2036</strain>
    </source>
</reference>
<evidence type="ECO:0000313" key="4">
    <source>
        <dbReference type="Proteomes" id="UP001465755"/>
    </source>
</evidence>
<dbReference type="AlphaFoldDB" id="A0AAW1P433"/>
<dbReference type="GO" id="GO:0032259">
    <property type="term" value="P:methylation"/>
    <property type="evidence" value="ECO:0007669"/>
    <property type="project" value="UniProtKB-KW"/>
</dbReference>
<name>A0AAW1P433_9CHLO</name>
<evidence type="ECO:0000256" key="1">
    <source>
        <dbReference type="ARBA" id="ARBA00022603"/>
    </source>
</evidence>
<dbReference type="Gene3D" id="3.40.50.150">
    <property type="entry name" value="Vaccinia Virus protein VP39"/>
    <property type="match status" value="2"/>
</dbReference>
<evidence type="ECO:0000256" key="2">
    <source>
        <dbReference type="ARBA" id="ARBA00022679"/>
    </source>
</evidence>
<dbReference type="GO" id="GO:0008168">
    <property type="term" value="F:methyltransferase activity"/>
    <property type="evidence" value="ECO:0007669"/>
    <property type="project" value="UniProtKB-KW"/>
</dbReference>